<organism evidence="1 2">
    <name type="scientific">Thyridium curvatum</name>
    <dbReference type="NCBI Taxonomy" id="1093900"/>
    <lineage>
        <taxon>Eukaryota</taxon>
        <taxon>Fungi</taxon>
        <taxon>Dikarya</taxon>
        <taxon>Ascomycota</taxon>
        <taxon>Pezizomycotina</taxon>
        <taxon>Sordariomycetes</taxon>
        <taxon>Sordariomycetidae</taxon>
        <taxon>Thyridiales</taxon>
        <taxon>Thyridiaceae</taxon>
        <taxon>Thyridium</taxon>
    </lineage>
</organism>
<accession>A0A507AUV0</accession>
<dbReference type="Gene3D" id="3.90.1200.10">
    <property type="match status" value="1"/>
</dbReference>
<comment type="caution">
    <text evidence="1">The sequence shown here is derived from an EMBL/GenBank/DDBJ whole genome shotgun (WGS) entry which is preliminary data.</text>
</comment>
<dbReference type="Proteomes" id="UP000319257">
    <property type="component" value="Unassembled WGS sequence"/>
</dbReference>
<dbReference type="InterPro" id="IPR051678">
    <property type="entry name" value="AGP_Transferase"/>
</dbReference>
<dbReference type="GeneID" id="41977345"/>
<dbReference type="PANTHER" id="PTHR21310:SF51">
    <property type="entry name" value="AMINOGLYCOSIDE PHOSPHOTRANSFERASE DOMAIN-CONTAINING PROTEIN"/>
    <property type="match status" value="1"/>
</dbReference>
<sequence length="462" mass="51820">MAPQHPIEPSSPFQDDENAELFSAVSSVLKKEELPRLGSTVLRRRMGLQGPFTSTKPAVGEPMYGSFHVIFPLIFADGLRWAVKIPINGTAASWDAASASALVSEAKTMRLLKRETTIPLPDVLDFSSTVENPLQCPYIILSFIDGKPLYNVWFSNRLKGDNPETTHLRRVRALETIASAMLQMNKFSFQAWGSPRFDEAGDISDIGPLRTVDEKAMLDRWFIHKDPDDSPIYVQVPTSGNPSAYYSHMLDLHPGQSPFLKGVELLLRQLISWIPEPDGMDPFVLNHPDYDIQNFIVSDEGELVGVIDWDGVAATPRTLGNERYPGWLTRDWDPAMYGWTEAMESGEEPEGVWEDSPETLRRYRVIYDNIMARNRAESGHSPGPNFCRMSLVTDNLAIAADNPRCRDAILRKMVHEIWVAAGEDSEPQFLDLVEMFADEDVDVAVLETLRHGFAALLTKEGL</sequence>
<dbReference type="SUPFAM" id="SSF56112">
    <property type="entry name" value="Protein kinase-like (PK-like)"/>
    <property type="match status" value="1"/>
</dbReference>
<evidence type="ECO:0000313" key="2">
    <source>
        <dbReference type="Proteomes" id="UP000319257"/>
    </source>
</evidence>
<dbReference type="AlphaFoldDB" id="A0A507AUV0"/>
<dbReference type="InterPro" id="IPR011009">
    <property type="entry name" value="Kinase-like_dom_sf"/>
</dbReference>
<evidence type="ECO:0000313" key="1">
    <source>
        <dbReference type="EMBL" id="TPX08709.1"/>
    </source>
</evidence>
<reference evidence="1 2" key="1">
    <citation type="submission" date="2019-06" db="EMBL/GenBank/DDBJ databases">
        <title>Draft genome sequence of the filamentous fungus Phialemoniopsis curvata isolated from diesel fuel.</title>
        <authorList>
            <person name="Varaljay V.A."/>
            <person name="Lyon W.J."/>
            <person name="Crouch A.L."/>
            <person name="Drake C.E."/>
            <person name="Hollomon J.M."/>
            <person name="Nadeau L.J."/>
            <person name="Nunn H.S."/>
            <person name="Stevenson B.S."/>
            <person name="Bojanowski C.L."/>
            <person name="Crookes-Goodson W.J."/>
        </authorList>
    </citation>
    <scope>NUCLEOTIDE SEQUENCE [LARGE SCALE GENOMIC DNA]</scope>
    <source>
        <strain evidence="1 2">D216</strain>
    </source>
</reference>
<dbReference type="EMBL" id="SKBQ01000075">
    <property type="protein sequence ID" value="TPX08709.1"/>
    <property type="molecule type" value="Genomic_DNA"/>
</dbReference>
<dbReference type="OrthoDB" id="10003767at2759"/>
<proteinExistence type="predicted"/>
<protein>
    <submittedName>
        <fullName evidence="1">Uncharacterized protein</fullName>
    </submittedName>
</protein>
<dbReference type="PANTHER" id="PTHR21310">
    <property type="entry name" value="AMINOGLYCOSIDE PHOSPHOTRANSFERASE-RELATED-RELATED"/>
    <property type="match status" value="1"/>
</dbReference>
<name>A0A507AUV0_9PEZI</name>
<dbReference type="RefSeq" id="XP_030990420.1">
    <property type="nucleotide sequence ID" value="XM_031144911.1"/>
</dbReference>
<keyword evidence="2" id="KW-1185">Reference proteome</keyword>
<gene>
    <name evidence="1" type="ORF">E0L32_009898</name>
</gene>
<dbReference type="InParanoid" id="A0A507AUV0"/>